<organism evidence="6 7">
    <name type="scientific">Asticcacaulis biprosthecium C19</name>
    <dbReference type="NCBI Taxonomy" id="715226"/>
    <lineage>
        <taxon>Bacteria</taxon>
        <taxon>Pseudomonadati</taxon>
        <taxon>Pseudomonadota</taxon>
        <taxon>Alphaproteobacteria</taxon>
        <taxon>Caulobacterales</taxon>
        <taxon>Caulobacteraceae</taxon>
        <taxon>Asticcacaulis</taxon>
    </lineage>
</organism>
<evidence type="ECO:0000256" key="2">
    <source>
        <dbReference type="ARBA" id="ARBA00023002"/>
    </source>
</evidence>
<dbReference type="RefSeq" id="WP_006274853.1">
    <property type="nucleotide sequence ID" value="NZ_GL883080.1"/>
</dbReference>
<name>F4QSD8_9CAUL</name>
<evidence type="ECO:0000256" key="3">
    <source>
        <dbReference type="ARBA" id="ARBA00023027"/>
    </source>
</evidence>
<dbReference type="SUPFAM" id="SSF51735">
    <property type="entry name" value="NAD(P)-binding Rossmann-fold domains"/>
    <property type="match status" value="1"/>
</dbReference>
<reference evidence="7" key="1">
    <citation type="submission" date="2011-03" db="EMBL/GenBank/DDBJ databases">
        <title>Draft genome sequence of Brevundimonas diminuta.</title>
        <authorList>
            <person name="Brown P.J.B."/>
            <person name="Buechlein A."/>
            <person name="Hemmerich C."/>
            <person name="Brun Y.V."/>
        </authorList>
    </citation>
    <scope>NUCLEOTIDE SEQUENCE [LARGE SCALE GENOMIC DNA]</scope>
    <source>
        <strain evidence="7">C19</strain>
    </source>
</reference>
<keyword evidence="2" id="KW-0560">Oxidoreductase</keyword>
<dbReference type="PANTHER" id="PTHR43477">
    <property type="entry name" value="DIHYDROANTICAPSIN 7-DEHYDROGENASE"/>
    <property type="match status" value="1"/>
</dbReference>
<dbReference type="OrthoDB" id="7170719at2"/>
<dbReference type="EMBL" id="GL883080">
    <property type="protein sequence ID" value="EGF89658.1"/>
    <property type="molecule type" value="Genomic_DNA"/>
</dbReference>
<dbReference type="InterPro" id="IPR051122">
    <property type="entry name" value="SDR_DHRS6-like"/>
</dbReference>
<evidence type="ECO:0000256" key="1">
    <source>
        <dbReference type="ARBA" id="ARBA00006484"/>
    </source>
</evidence>
<evidence type="ECO:0000256" key="4">
    <source>
        <dbReference type="ARBA" id="ARBA00066641"/>
    </source>
</evidence>
<keyword evidence="7" id="KW-1185">Reference proteome</keyword>
<dbReference type="FunFam" id="3.40.50.720:FF:000084">
    <property type="entry name" value="Short-chain dehydrogenase reductase"/>
    <property type="match status" value="1"/>
</dbReference>
<dbReference type="InterPro" id="IPR020904">
    <property type="entry name" value="Sc_DH/Rdtase_CS"/>
</dbReference>
<proteinExistence type="inferred from homology"/>
<dbReference type="Proteomes" id="UP000006512">
    <property type="component" value="Unassembled WGS sequence"/>
</dbReference>
<evidence type="ECO:0000256" key="5">
    <source>
        <dbReference type="ARBA" id="ARBA00069939"/>
    </source>
</evidence>
<dbReference type="InterPro" id="IPR002347">
    <property type="entry name" value="SDR_fam"/>
</dbReference>
<protein>
    <recommendedName>
        <fullName evidence="5">D-xylose 1-dehydrogenase</fullName>
        <ecNumber evidence="4">1.1.1.175</ecNumber>
    </recommendedName>
</protein>
<dbReference type="HOGENOM" id="CLU_010194_1_0_5"/>
<dbReference type="GO" id="GO:0047838">
    <property type="term" value="F:D-xylose 1-dehydrogenase (NAD+) activity"/>
    <property type="evidence" value="ECO:0007669"/>
    <property type="project" value="UniProtKB-EC"/>
</dbReference>
<accession>F4QSD8</accession>
<dbReference type="PANTHER" id="PTHR43477:SF4">
    <property type="entry name" value="DEHYDROGENASE_REDUCTASE SDR FAMILY MEMBER 6"/>
    <property type="match status" value="1"/>
</dbReference>
<comment type="similarity">
    <text evidence="1">Belongs to the short-chain dehydrogenases/reductases (SDR) family.</text>
</comment>
<dbReference type="PRINTS" id="PR00081">
    <property type="entry name" value="GDHRDH"/>
</dbReference>
<gene>
    <name evidence="6" type="ORF">ABI_40810</name>
</gene>
<dbReference type="InterPro" id="IPR036291">
    <property type="entry name" value="NAD(P)-bd_dom_sf"/>
</dbReference>
<sequence length="241" mass="25167">MGRLSGKTALVTAAAQGMGRAAAEAFLREGATVIATDVRLDLLDGFAGVVLRQLDVTDPVAVMDIAAEFPEIDVLYNCAGVVHAGTILDCSDADWELAFALNVTAQFRMIRAVLPGMLARGSGSIINMASVAALKGVANRLAYGASKAAVIGLTKAVAADHVKQGIRCNAICPGTIDTPSLQQRMRDTGDYEKGRAAFLARQPSGRLGTPEELAAFAVYLASDESTFTTGQAHIIDGGWLN</sequence>
<dbReference type="Gene3D" id="3.40.50.720">
    <property type="entry name" value="NAD(P)-binding Rossmann-like Domain"/>
    <property type="match status" value="1"/>
</dbReference>
<evidence type="ECO:0000313" key="7">
    <source>
        <dbReference type="Proteomes" id="UP000006512"/>
    </source>
</evidence>
<dbReference type="EC" id="1.1.1.175" evidence="4"/>
<dbReference type="AlphaFoldDB" id="F4QSD8"/>
<dbReference type="eggNOG" id="COG1028">
    <property type="taxonomic scope" value="Bacteria"/>
</dbReference>
<dbReference type="PRINTS" id="PR00080">
    <property type="entry name" value="SDRFAMILY"/>
</dbReference>
<dbReference type="Pfam" id="PF13561">
    <property type="entry name" value="adh_short_C2"/>
    <property type="match status" value="1"/>
</dbReference>
<dbReference type="STRING" id="715226.ABI_40810"/>
<evidence type="ECO:0000313" key="6">
    <source>
        <dbReference type="EMBL" id="EGF89658.1"/>
    </source>
</evidence>
<dbReference type="PROSITE" id="PS00061">
    <property type="entry name" value="ADH_SHORT"/>
    <property type="match status" value="1"/>
</dbReference>
<keyword evidence="3" id="KW-0520">NAD</keyword>